<dbReference type="OrthoDB" id="5229512at2759"/>
<evidence type="ECO:0000256" key="1">
    <source>
        <dbReference type="SAM" id="MobiDB-lite"/>
    </source>
</evidence>
<evidence type="ECO:0000313" key="2">
    <source>
        <dbReference type="EMBL" id="KAF2485989.1"/>
    </source>
</evidence>
<dbReference type="InterPro" id="IPR038883">
    <property type="entry name" value="AN11006-like"/>
</dbReference>
<dbReference type="EMBL" id="MU001632">
    <property type="protein sequence ID" value="KAF2485989.1"/>
    <property type="molecule type" value="Genomic_DNA"/>
</dbReference>
<name>A0A6A6Q1X9_9PEZI</name>
<organism evidence="2 3">
    <name type="scientific">Neohortaea acidophila</name>
    <dbReference type="NCBI Taxonomy" id="245834"/>
    <lineage>
        <taxon>Eukaryota</taxon>
        <taxon>Fungi</taxon>
        <taxon>Dikarya</taxon>
        <taxon>Ascomycota</taxon>
        <taxon>Pezizomycotina</taxon>
        <taxon>Dothideomycetes</taxon>
        <taxon>Dothideomycetidae</taxon>
        <taxon>Mycosphaerellales</taxon>
        <taxon>Teratosphaeriaceae</taxon>
        <taxon>Neohortaea</taxon>
    </lineage>
</organism>
<keyword evidence="3" id="KW-1185">Reference proteome</keyword>
<dbReference type="RefSeq" id="XP_033592558.1">
    <property type="nucleotide sequence ID" value="XM_033738616.1"/>
</dbReference>
<gene>
    <name evidence="2" type="ORF">BDY17DRAFT_69156</name>
</gene>
<reference evidence="2" key="1">
    <citation type="journal article" date="2020" name="Stud. Mycol.">
        <title>101 Dothideomycetes genomes: a test case for predicting lifestyles and emergence of pathogens.</title>
        <authorList>
            <person name="Haridas S."/>
            <person name="Albert R."/>
            <person name="Binder M."/>
            <person name="Bloem J."/>
            <person name="Labutti K."/>
            <person name="Salamov A."/>
            <person name="Andreopoulos B."/>
            <person name="Baker S."/>
            <person name="Barry K."/>
            <person name="Bills G."/>
            <person name="Bluhm B."/>
            <person name="Cannon C."/>
            <person name="Castanera R."/>
            <person name="Culley D."/>
            <person name="Daum C."/>
            <person name="Ezra D."/>
            <person name="Gonzalez J."/>
            <person name="Henrissat B."/>
            <person name="Kuo A."/>
            <person name="Liang C."/>
            <person name="Lipzen A."/>
            <person name="Lutzoni F."/>
            <person name="Magnuson J."/>
            <person name="Mondo S."/>
            <person name="Nolan M."/>
            <person name="Ohm R."/>
            <person name="Pangilinan J."/>
            <person name="Park H.-J."/>
            <person name="Ramirez L."/>
            <person name="Alfaro M."/>
            <person name="Sun H."/>
            <person name="Tritt A."/>
            <person name="Yoshinaga Y."/>
            <person name="Zwiers L.-H."/>
            <person name="Turgeon B."/>
            <person name="Goodwin S."/>
            <person name="Spatafora J."/>
            <person name="Crous P."/>
            <person name="Grigoriev I."/>
        </authorList>
    </citation>
    <scope>NUCLEOTIDE SEQUENCE</scope>
    <source>
        <strain evidence="2">CBS 113389</strain>
    </source>
</reference>
<dbReference type="PANTHER" id="PTHR42085">
    <property type="entry name" value="F-BOX DOMAIN-CONTAINING PROTEIN"/>
    <property type="match status" value="1"/>
</dbReference>
<sequence>MANTPDAAAQDANSDDLWVPTPPPPEFTEMLNEFYNRHPSARPREPTPEPDPDANLDLTQLSLDPHKTLKQFLHDHLTLNKAQLTEYWKKFRWEHPGVMLDWFESSYLPTAGRSRHEKGYVVDYEQCTPQTLKRFVIDRRLQDPYPVGVTLKYFYIRILESADRRQTFRFMDLPPELRTWVYGFLLTLVPKKTGGYRKPKYCHPNILRTCHQMNNEAKCVLYDDNTVQCTFEKIEEDYDHYSQKCSINDISVEYYDERPDAMEDFPEYLRRFSHLSISVRYEIEFCISEDGPDFMPLNHMLCAFTSFLMAGHRLQKLEIDLDLNLDLLEYADADSDTTYKLVLYPFLRLRNVGQVDIFTYDYAFPACIRRTLSRDMSMSGAVMNTLTYWNILYDECHGWEKVDCASDETGELLPAQQSISEQCKKAFGIIWTSFTSAKDEWRFRLHLFKLRKLLNQVKTETVAKADEKLAEKRVARTEFEKDSKNGVLRTRSRDMKIVKGEATHEVDWMSDSDDESA</sequence>
<dbReference type="AlphaFoldDB" id="A0A6A6Q1X9"/>
<protein>
    <submittedName>
        <fullName evidence="2">Uncharacterized protein</fullName>
    </submittedName>
</protein>
<dbReference type="Proteomes" id="UP000799767">
    <property type="component" value="Unassembled WGS sequence"/>
</dbReference>
<proteinExistence type="predicted"/>
<evidence type="ECO:0000313" key="3">
    <source>
        <dbReference type="Proteomes" id="UP000799767"/>
    </source>
</evidence>
<dbReference type="GeneID" id="54479618"/>
<accession>A0A6A6Q1X9</accession>
<feature type="region of interest" description="Disordered" evidence="1">
    <location>
        <begin position="1"/>
        <end position="57"/>
    </location>
</feature>
<dbReference type="PANTHER" id="PTHR42085:SF2">
    <property type="entry name" value="F-BOX DOMAIN-CONTAINING PROTEIN"/>
    <property type="match status" value="1"/>
</dbReference>